<keyword evidence="2" id="KW-0547">Nucleotide-binding</keyword>
<dbReference type="GO" id="GO:1990904">
    <property type="term" value="C:ribonucleoprotein complex"/>
    <property type="evidence" value="ECO:0007669"/>
    <property type="project" value="TreeGrafter"/>
</dbReference>
<dbReference type="SUPFAM" id="SSF54211">
    <property type="entry name" value="Ribosomal protein S5 domain 2-like"/>
    <property type="match status" value="1"/>
</dbReference>
<keyword evidence="5" id="KW-0342">GTP-binding</keyword>
<keyword evidence="4" id="KW-0648">Protein biosynthesis</keyword>
<evidence type="ECO:0000256" key="3">
    <source>
        <dbReference type="ARBA" id="ARBA00022768"/>
    </source>
</evidence>
<dbReference type="Gene3D" id="3.30.70.870">
    <property type="entry name" value="Elongation Factor G (Translational Gtpase), domain 3"/>
    <property type="match status" value="1"/>
</dbReference>
<proteinExistence type="predicted"/>
<accession>A0AAD4VXP9</accession>
<evidence type="ECO:0000256" key="4">
    <source>
        <dbReference type="ARBA" id="ARBA00022917"/>
    </source>
</evidence>
<evidence type="ECO:0000256" key="2">
    <source>
        <dbReference type="ARBA" id="ARBA00022741"/>
    </source>
</evidence>
<evidence type="ECO:0000313" key="8">
    <source>
        <dbReference type="EMBL" id="KAI5332711.1"/>
    </source>
</evidence>
<dbReference type="PANTHER" id="PTHR42908:SF10">
    <property type="entry name" value="EUKARYOTIC TRANSLATION ELONGATION FACTOR 2"/>
    <property type="match status" value="1"/>
</dbReference>
<evidence type="ECO:0000256" key="6">
    <source>
        <dbReference type="SAM" id="MobiDB-lite"/>
    </source>
</evidence>
<evidence type="ECO:0000256" key="5">
    <source>
        <dbReference type="ARBA" id="ARBA00023134"/>
    </source>
</evidence>
<feature type="domain" description="Elongation Factor G" evidence="7">
    <location>
        <begin position="7"/>
        <end position="68"/>
    </location>
</feature>
<sequence>MKCSVSPVVRVAVQCKVASDLSKLFEDLKRLAKSDPMVVCSIEESGEHIIGAGEHHLEICLKDLQDDFMGGAQIIKSDPVVSFRETVLEKSSRTLMSKSPNKHNRLYMEARPLEEGLPGH</sequence>
<dbReference type="GO" id="GO:0005829">
    <property type="term" value="C:cytosol"/>
    <property type="evidence" value="ECO:0007669"/>
    <property type="project" value="TreeGrafter"/>
</dbReference>
<protein>
    <recommendedName>
        <fullName evidence="7">Elongation Factor G domain-containing protein</fullName>
    </recommendedName>
</protein>
<keyword evidence="1" id="KW-0963">Cytoplasm</keyword>
<dbReference type="AlphaFoldDB" id="A0AAD4VXP9"/>
<dbReference type="CDD" id="cd16261">
    <property type="entry name" value="EF2_snRNP_III"/>
    <property type="match status" value="1"/>
</dbReference>
<keyword evidence="3" id="KW-0251">Elongation factor</keyword>
<dbReference type="EMBL" id="JAJFAZ020000004">
    <property type="protein sequence ID" value="KAI5332711.1"/>
    <property type="molecule type" value="Genomic_DNA"/>
</dbReference>
<dbReference type="Proteomes" id="UP001054821">
    <property type="component" value="Chromosome 4"/>
</dbReference>
<dbReference type="GO" id="GO:0043022">
    <property type="term" value="F:ribosome binding"/>
    <property type="evidence" value="ECO:0007669"/>
    <property type="project" value="TreeGrafter"/>
</dbReference>
<dbReference type="PANTHER" id="PTHR42908">
    <property type="entry name" value="TRANSLATION ELONGATION FACTOR-RELATED"/>
    <property type="match status" value="1"/>
</dbReference>
<dbReference type="Pfam" id="PF14492">
    <property type="entry name" value="EFG_III"/>
    <property type="match status" value="1"/>
</dbReference>
<evidence type="ECO:0000259" key="7">
    <source>
        <dbReference type="Pfam" id="PF14492"/>
    </source>
</evidence>
<dbReference type="SUPFAM" id="SSF54980">
    <property type="entry name" value="EF-G C-terminal domain-like"/>
    <property type="match status" value="1"/>
</dbReference>
<organism evidence="8 9">
    <name type="scientific">Prunus dulcis</name>
    <name type="common">Almond</name>
    <name type="synonym">Amygdalus dulcis</name>
    <dbReference type="NCBI Taxonomy" id="3755"/>
    <lineage>
        <taxon>Eukaryota</taxon>
        <taxon>Viridiplantae</taxon>
        <taxon>Streptophyta</taxon>
        <taxon>Embryophyta</taxon>
        <taxon>Tracheophyta</taxon>
        <taxon>Spermatophyta</taxon>
        <taxon>Magnoliopsida</taxon>
        <taxon>eudicotyledons</taxon>
        <taxon>Gunneridae</taxon>
        <taxon>Pentapetalae</taxon>
        <taxon>rosids</taxon>
        <taxon>fabids</taxon>
        <taxon>Rosales</taxon>
        <taxon>Rosaceae</taxon>
        <taxon>Amygdaloideae</taxon>
        <taxon>Amygdaleae</taxon>
        <taxon>Prunus</taxon>
    </lineage>
</organism>
<dbReference type="GO" id="GO:0005525">
    <property type="term" value="F:GTP binding"/>
    <property type="evidence" value="ECO:0007669"/>
    <property type="project" value="UniProtKB-KW"/>
</dbReference>
<gene>
    <name evidence="8" type="ORF">L3X38_022840</name>
</gene>
<comment type="caution">
    <text evidence="8">The sequence shown here is derived from an EMBL/GenBank/DDBJ whole genome shotgun (WGS) entry which is preliminary data.</text>
</comment>
<dbReference type="GO" id="GO:0003924">
    <property type="term" value="F:GTPase activity"/>
    <property type="evidence" value="ECO:0007669"/>
    <property type="project" value="TreeGrafter"/>
</dbReference>
<dbReference type="InterPro" id="IPR020568">
    <property type="entry name" value="Ribosomal_Su5_D2-typ_SF"/>
</dbReference>
<name>A0AAD4VXP9_PRUDU</name>
<evidence type="ECO:0000256" key="1">
    <source>
        <dbReference type="ARBA" id="ARBA00022490"/>
    </source>
</evidence>
<dbReference type="GO" id="GO:0003746">
    <property type="term" value="F:translation elongation factor activity"/>
    <property type="evidence" value="ECO:0007669"/>
    <property type="project" value="UniProtKB-KW"/>
</dbReference>
<dbReference type="InterPro" id="IPR035647">
    <property type="entry name" value="EFG_III/V"/>
</dbReference>
<feature type="region of interest" description="Disordered" evidence="6">
    <location>
        <begin position="94"/>
        <end position="120"/>
    </location>
</feature>
<dbReference type="FunFam" id="3.30.70.870:FF:000002">
    <property type="entry name" value="Translation elongation factor 2"/>
    <property type="match status" value="1"/>
</dbReference>
<dbReference type="InterPro" id="IPR041095">
    <property type="entry name" value="EFG_II"/>
</dbReference>
<reference evidence="8 9" key="1">
    <citation type="journal article" date="2022" name="G3 (Bethesda)">
        <title>Whole-genome sequence and methylome profiling of the almond [Prunus dulcis (Mill.) D.A. Webb] cultivar 'Nonpareil'.</title>
        <authorList>
            <person name="D'Amico-Willman K.M."/>
            <person name="Ouma W.Z."/>
            <person name="Meulia T."/>
            <person name="Sideli G.M."/>
            <person name="Gradziel T.M."/>
            <person name="Fresnedo-Ramirez J."/>
        </authorList>
    </citation>
    <scope>NUCLEOTIDE SEQUENCE [LARGE SCALE GENOMIC DNA]</scope>
    <source>
        <strain evidence="8">Clone GOH B32 T37-40</strain>
    </source>
</reference>
<evidence type="ECO:0000313" key="9">
    <source>
        <dbReference type="Proteomes" id="UP001054821"/>
    </source>
</evidence>
<keyword evidence="9" id="KW-1185">Reference proteome</keyword>